<organism evidence="8 9">
    <name type="scientific">Purpureocillium lilacinum</name>
    <name type="common">Paecilomyces lilacinus</name>
    <dbReference type="NCBI Taxonomy" id="33203"/>
    <lineage>
        <taxon>Eukaryota</taxon>
        <taxon>Fungi</taxon>
        <taxon>Dikarya</taxon>
        <taxon>Ascomycota</taxon>
        <taxon>Pezizomycotina</taxon>
        <taxon>Sordariomycetes</taxon>
        <taxon>Hypocreomycetidae</taxon>
        <taxon>Hypocreales</taxon>
        <taxon>Ophiocordycipitaceae</taxon>
        <taxon>Purpureocillium</taxon>
    </lineage>
</organism>
<evidence type="ECO:0000256" key="3">
    <source>
        <dbReference type="ARBA" id="ARBA00023125"/>
    </source>
</evidence>
<dbReference type="SMART" id="SM00432">
    <property type="entry name" value="MADS"/>
    <property type="match status" value="1"/>
</dbReference>
<dbReference type="InterPro" id="IPR050142">
    <property type="entry name" value="MADS-box/MEF2_TF"/>
</dbReference>
<feature type="domain" description="MADS-box" evidence="7">
    <location>
        <begin position="70"/>
        <end position="130"/>
    </location>
</feature>
<gene>
    <name evidence="8" type="ORF">Purlil1_12686</name>
</gene>
<evidence type="ECO:0000313" key="9">
    <source>
        <dbReference type="Proteomes" id="UP001287286"/>
    </source>
</evidence>
<dbReference type="PROSITE" id="PS50066">
    <property type="entry name" value="MADS_BOX_2"/>
    <property type="match status" value="1"/>
</dbReference>
<keyword evidence="2" id="KW-0805">Transcription regulation</keyword>
<evidence type="ECO:0000256" key="1">
    <source>
        <dbReference type="ARBA" id="ARBA00004123"/>
    </source>
</evidence>
<feature type="region of interest" description="Disordered" evidence="6">
    <location>
        <begin position="1"/>
        <end position="66"/>
    </location>
</feature>
<evidence type="ECO:0000256" key="4">
    <source>
        <dbReference type="ARBA" id="ARBA00023163"/>
    </source>
</evidence>
<keyword evidence="4" id="KW-0804">Transcription</keyword>
<comment type="caution">
    <text evidence="8">The sequence shown here is derived from an EMBL/GenBank/DDBJ whole genome shotgun (WGS) entry which is preliminary data.</text>
</comment>
<dbReference type="EMBL" id="JAWRVI010000122">
    <property type="protein sequence ID" value="KAK4075273.1"/>
    <property type="molecule type" value="Genomic_DNA"/>
</dbReference>
<sequence length="186" mass="20001">MDGGAPSHHPTVTSDGRGQYTSHLAEPHTYTLLPDGPEGSNSQAQPSAPEQCTHPPIAEADYRDDERGVEARQGVIIKFIEEKTRRGITFSKRKRGIMKKAYELNKLTGSEVLLLVTSESGLVYTFASTRLRPIVASGTAKKLVQDSLRSVDDPSSNGGTIAAGDGTNNYSFPDLQGNATLEAEDL</sequence>
<dbReference type="Gene3D" id="3.40.1810.10">
    <property type="entry name" value="Transcription factor, MADS-box"/>
    <property type="match status" value="1"/>
</dbReference>
<reference evidence="8 9" key="1">
    <citation type="journal article" date="2024" name="Microbiol. Resour. Announc.">
        <title>Genome annotations for the ascomycete fungi Trichoderma harzianum, Trichoderma aggressivum, and Purpureocillium lilacinum.</title>
        <authorList>
            <person name="Beijen E.P.W."/>
            <person name="Ohm R.A."/>
        </authorList>
    </citation>
    <scope>NUCLEOTIDE SEQUENCE [LARGE SCALE GENOMIC DNA]</scope>
    <source>
        <strain evidence="8 9">CBS 150709</strain>
    </source>
</reference>
<feature type="compositionally biased region" description="Polar residues" evidence="6">
    <location>
        <begin position="39"/>
        <end position="50"/>
    </location>
</feature>
<keyword evidence="9" id="KW-1185">Reference proteome</keyword>
<feature type="region of interest" description="Disordered" evidence="6">
    <location>
        <begin position="148"/>
        <end position="186"/>
    </location>
</feature>
<evidence type="ECO:0000256" key="5">
    <source>
        <dbReference type="ARBA" id="ARBA00023242"/>
    </source>
</evidence>
<dbReference type="CDD" id="cd00120">
    <property type="entry name" value="MADS"/>
    <property type="match status" value="1"/>
</dbReference>
<dbReference type="SUPFAM" id="SSF55455">
    <property type="entry name" value="SRF-like"/>
    <property type="match status" value="1"/>
</dbReference>
<dbReference type="PRINTS" id="PR00404">
    <property type="entry name" value="MADSDOMAIN"/>
</dbReference>
<dbReference type="InterPro" id="IPR002100">
    <property type="entry name" value="TF_MADSbox"/>
</dbReference>
<comment type="subcellular location">
    <subcellularLocation>
        <location evidence="1">Nucleus</location>
    </subcellularLocation>
</comment>
<dbReference type="Pfam" id="PF00319">
    <property type="entry name" value="SRF-TF"/>
    <property type="match status" value="1"/>
</dbReference>
<dbReference type="InterPro" id="IPR036879">
    <property type="entry name" value="TF_MADSbox_sf"/>
</dbReference>
<evidence type="ECO:0000313" key="8">
    <source>
        <dbReference type="EMBL" id="KAK4075273.1"/>
    </source>
</evidence>
<evidence type="ECO:0000256" key="2">
    <source>
        <dbReference type="ARBA" id="ARBA00023015"/>
    </source>
</evidence>
<feature type="compositionally biased region" description="Polar residues" evidence="6">
    <location>
        <begin position="10"/>
        <end position="22"/>
    </location>
</feature>
<keyword evidence="3" id="KW-0238">DNA-binding</keyword>
<name>A0ABR0BG88_PURLI</name>
<accession>A0ABR0BG88</accession>
<dbReference type="PANTHER" id="PTHR48019">
    <property type="entry name" value="SERUM RESPONSE FACTOR HOMOLOG"/>
    <property type="match status" value="1"/>
</dbReference>
<dbReference type="Proteomes" id="UP001287286">
    <property type="component" value="Unassembled WGS sequence"/>
</dbReference>
<evidence type="ECO:0000259" key="7">
    <source>
        <dbReference type="PROSITE" id="PS50066"/>
    </source>
</evidence>
<keyword evidence="5" id="KW-0539">Nucleus</keyword>
<proteinExistence type="predicted"/>
<protein>
    <submittedName>
        <fullName evidence="8">Transcriptional regulator family: SRF-type</fullName>
    </submittedName>
</protein>
<evidence type="ECO:0000256" key="6">
    <source>
        <dbReference type="SAM" id="MobiDB-lite"/>
    </source>
</evidence>